<dbReference type="HOGENOM" id="CLU_017584_9_3_9"/>
<dbReference type="PRINTS" id="PR00035">
    <property type="entry name" value="HTHGNTR"/>
</dbReference>
<dbReference type="PANTHER" id="PTHR43537:SF5">
    <property type="entry name" value="UXU OPERON TRANSCRIPTIONAL REGULATOR"/>
    <property type="match status" value="1"/>
</dbReference>
<evidence type="ECO:0000256" key="1">
    <source>
        <dbReference type="ARBA" id="ARBA00023015"/>
    </source>
</evidence>
<reference evidence="6" key="1">
    <citation type="journal article" date="2008" name="Genome Res.">
        <title>The genome of Pelotomaculum thermopropionicum reveals niche-associated evolution in anaerobic microbiota.</title>
        <authorList>
            <person name="Kosaka T."/>
            <person name="Kato S."/>
            <person name="Shimoyama T."/>
            <person name="Ishii S."/>
            <person name="Abe T."/>
            <person name="Watanabe K."/>
        </authorList>
    </citation>
    <scope>NUCLEOTIDE SEQUENCE [LARGE SCALE GENOMIC DNA]</scope>
    <source>
        <strain evidence="6">DSM 13744 / JCM 10971 / SI</strain>
    </source>
</reference>
<evidence type="ECO:0000256" key="2">
    <source>
        <dbReference type="ARBA" id="ARBA00023125"/>
    </source>
</evidence>
<dbReference type="Pfam" id="PF00392">
    <property type="entry name" value="GntR"/>
    <property type="match status" value="1"/>
</dbReference>
<evidence type="ECO:0000256" key="3">
    <source>
        <dbReference type="ARBA" id="ARBA00023163"/>
    </source>
</evidence>
<gene>
    <name evidence="5" type="primary">FadR</name>
    <name evidence="5" type="ordered locus">PTH_2233</name>
</gene>
<dbReference type="GO" id="GO:0003700">
    <property type="term" value="F:DNA-binding transcription factor activity"/>
    <property type="evidence" value="ECO:0007669"/>
    <property type="project" value="InterPro"/>
</dbReference>
<evidence type="ECO:0000259" key="4">
    <source>
        <dbReference type="PROSITE" id="PS50949"/>
    </source>
</evidence>
<dbReference type="PANTHER" id="PTHR43537">
    <property type="entry name" value="TRANSCRIPTIONAL REGULATOR, GNTR FAMILY"/>
    <property type="match status" value="1"/>
</dbReference>
<dbReference type="SUPFAM" id="SSF46785">
    <property type="entry name" value="Winged helix' DNA-binding domain"/>
    <property type="match status" value="1"/>
</dbReference>
<keyword evidence="3" id="KW-0804">Transcription</keyword>
<keyword evidence="6" id="KW-1185">Reference proteome</keyword>
<dbReference type="PROSITE" id="PS50949">
    <property type="entry name" value="HTH_GNTR"/>
    <property type="match status" value="1"/>
</dbReference>
<dbReference type="GO" id="GO:0003677">
    <property type="term" value="F:DNA binding"/>
    <property type="evidence" value="ECO:0007669"/>
    <property type="project" value="UniProtKB-KW"/>
</dbReference>
<dbReference type="SMART" id="SM00345">
    <property type="entry name" value="HTH_GNTR"/>
    <property type="match status" value="1"/>
</dbReference>
<dbReference type="SUPFAM" id="SSF48008">
    <property type="entry name" value="GntR ligand-binding domain-like"/>
    <property type="match status" value="1"/>
</dbReference>
<accession>A5D030</accession>
<dbReference type="Gene3D" id="1.10.10.10">
    <property type="entry name" value="Winged helix-like DNA-binding domain superfamily/Winged helix DNA-binding domain"/>
    <property type="match status" value="1"/>
</dbReference>
<dbReference type="SMART" id="SM00895">
    <property type="entry name" value="FCD"/>
    <property type="match status" value="1"/>
</dbReference>
<proteinExistence type="predicted"/>
<name>A5D030_PELTS</name>
<dbReference type="eggNOG" id="COG2186">
    <property type="taxonomic scope" value="Bacteria"/>
</dbReference>
<dbReference type="CDD" id="cd07377">
    <property type="entry name" value="WHTH_GntR"/>
    <property type="match status" value="1"/>
</dbReference>
<keyword evidence="1" id="KW-0805">Transcription regulation</keyword>
<protein>
    <submittedName>
        <fullName evidence="5">Transcriptional regulator</fullName>
    </submittedName>
</protein>
<dbReference type="InterPro" id="IPR011711">
    <property type="entry name" value="GntR_C"/>
</dbReference>
<sequence length="243" mass="27339">MISGEGCESAAMNLKPVKTKKVYEEIIEQVKNLIADGTLKPGDRLIPEREMADRLQVGRSAVREAYRALEAMGIIDIRQGEGTFIKEVNTDMLAETLALMLATEKNTMREFLELRKILEVGAAGLAALRCTDEEVIKMAGALAQMEEDIKAGDVGQQADWQFHYAIAEATRNSLLVLLMDSIRDTMSRLLKEARDELYRTPGTPQRLLKEHYEIFEAVKNGHDVKAQKAMYDHLDRVEKALFP</sequence>
<dbReference type="STRING" id="370438.PTH_2233"/>
<dbReference type="KEGG" id="pth:PTH_2233"/>
<evidence type="ECO:0000313" key="5">
    <source>
        <dbReference type="EMBL" id="BAF60414.1"/>
    </source>
</evidence>
<organism evidence="5 6">
    <name type="scientific">Pelotomaculum thermopropionicum (strain DSM 13744 / JCM 10971 / SI)</name>
    <dbReference type="NCBI Taxonomy" id="370438"/>
    <lineage>
        <taxon>Bacteria</taxon>
        <taxon>Bacillati</taxon>
        <taxon>Bacillota</taxon>
        <taxon>Clostridia</taxon>
        <taxon>Eubacteriales</taxon>
        <taxon>Desulfotomaculaceae</taxon>
        <taxon>Pelotomaculum</taxon>
    </lineage>
</organism>
<feature type="domain" description="HTH gntR-type" evidence="4">
    <location>
        <begin position="20"/>
        <end position="88"/>
    </location>
</feature>
<evidence type="ECO:0000313" key="6">
    <source>
        <dbReference type="Proteomes" id="UP000006556"/>
    </source>
</evidence>
<dbReference type="AlphaFoldDB" id="A5D030"/>
<dbReference type="InterPro" id="IPR036388">
    <property type="entry name" value="WH-like_DNA-bd_sf"/>
</dbReference>
<dbReference type="InterPro" id="IPR036390">
    <property type="entry name" value="WH_DNA-bd_sf"/>
</dbReference>
<keyword evidence="2" id="KW-0238">DNA-binding</keyword>
<dbReference type="Gene3D" id="1.20.120.530">
    <property type="entry name" value="GntR ligand-binding domain-like"/>
    <property type="match status" value="1"/>
</dbReference>
<dbReference type="InterPro" id="IPR008920">
    <property type="entry name" value="TF_FadR/GntR_C"/>
</dbReference>
<dbReference type="Proteomes" id="UP000006556">
    <property type="component" value="Chromosome"/>
</dbReference>
<dbReference type="Pfam" id="PF07729">
    <property type="entry name" value="FCD"/>
    <property type="match status" value="1"/>
</dbReference>
<dbReference type="InterPro" id="IPR000524">
    <property type="entry name" value="Tscrpt_reg_HTH_GntR"/>
</dbReference>
<dbReference type="EMBL" id="AP009389">
    <property type="protein sequence ID" value="BAF60414.1"/>
    <property type="molecule type" value="Genomic_DNA"/>
</dbReference>